<evidence type="ECO:0000256" key="10">
    <source>
        <dbReference type="ARBA" id="ARBA00052017"/>
    </source>
</evidence>
<dbReference type="EMBL" id="CAFABE010000119">
    <property type="protein sequence ID" value="CAB4834334.1"/>
    <property type="molecule type" value="Genomic_DNA"/>
</dbReference>
<evidence type="ECO:0000256" key="7">
    <source>
        <dbReference type="ARBA" id="ARBA00022842"/>
    </source>
</evidence>
<evidence type="ECO:0000256" key="16">
    <source>
        <dbReference type="ARBA" id="ARBA00083635"/>
    </source>
</evidence>
<evidence type="ECO:0000256" key="5">
    <source>
        <dbReference type="ARBA" id="ARBA00022741"/>
    </source>
</evidence>
<evidence type="ECO:0000256" key="6">
    <source>
        <dbReference type="ARBA" id="ARBA00022801"/>
    </source>
</evidence>
<name>A0A6J7RPX3_9ZZZZ</name>
<keyword evidence="8" id="KW-0546">Nucleotide metabolism</keyword>
<dbReference type="HAMAP" id="MF_01405">
    <property type="entry name" value="Non_canon_purine_NTPase"/>
    <property type="match status" value="1"/>
</dbReference>
<comment type="catalytic activity">
    <reaction evidence="9">
        <text>dITP + H2O = dIMP + diphosphate + H(+)</text>
        <dbReference type="Rhea" id="RHEA:28342"/>
        <dbReference type="ChEBI" id="CHEBI:15377"/>
        <dbReference type="ChEBI" id="CHEBI:15378"/>
        <dbReference type="ChEBI" id="CHEBI:33019"/>
        <dbReference type="ChEBI" id="CHEBI:61194"/>
        <dbReference type="ChEBI" id="CHEBI:61382"/>
        <dbReference type="EC" id="3.6.1.66"/>
    </reaction>
</comment>
<evidence type="ECO:0000313" key="17">
    <source>
        <dbReference type="EMBL" id="CAB4834334.1"/>
    </source>
</evidence>
<dbReference type="SUPFAM" id="SSF52972">
    <property type="entry name" value="ITPase-like"/>
    <property type="match status" value="1"/>
</dbReference>
<dbReference type="InterPro" id="IPR002637">
    <property type="entry name" value="RdgB/HAM1"/>
</dbReference>
<dbReference type="EMBL" id="CAFBLT010000003">
    <property type="protein sequence ID" value="CAB4882774.1"/>
    <property type="molecule type" value="Genomic_DNA"/>
</dbReference>
<dbReference type="AlphaFoldDB" id="A0A6J7RPX3"/>
<evidence type="ECO:0000256" key="12">
    <source>
        <dbReference type="ARBA" id="ARBA00071289"/>
    </source>
</evidence>
<dbReference type="GO" id="GO:0046872">
    <property type="term" value="F:metal ion binding"/>
    <property type="evidence" value="ECO:0007669"/>
    <property type="project" value="UniProtKB-KW"/>
</dbReference>
<keyword evidence="6" id="KW-0378">Hydrolase</keyword>
<evidence type="ECO:0000313" key="19">
    <source>
        <dbReference type="EMBL" id="CAB5030500.1"/>
    </source>
</evidence>
<dbReference type="GO" id="GO:0036220">
    <property type="term" value="F:ITP diphosphatase activity"/>
    <property type="evidence" value="ECO:0007669"/>
    <property type="project" value="UniProtKB-EC"/>
</dbReference>
<reference evidence="19" key="1">
    <citation type="submission" date="2020-05" db="EMBL/GenBank/DDBJ databases">
        <authorList>
            <person name="Chiriac C."/>
            <person name="Salcher M."/>
            <person name="Ghai R."/>
            <person name="Kavagutti S V."/>
        </authorList>
    </citation>
    <scope>NUCLEOTIDE SEQUENCE</scope>
</reference>
<evidence type="ECO:0000256" key="3">
    <source>
        <dbReference type="ARBA" id="ARBA00011738"/>
    </source>
</evidence>
<evidence type="ECO:0000256" key="14">
    <source>
        <dbReference type="ARBA" id="ARBA00078805"/>
    </source>
</evidence>
<dbReference type="GO" id="GO:0009117">
    <property type="term" value="P:nucleotide metabolic process"/>
    <property type="evidence" value="ECO:0007669"/>
    <property type="project" value="UniProtKB-KW"/>
</dbReference>
<evidence type="ECO:0000256" key="15">
    <source>
        <dbReference type="ARBA" id="ARBA00083186"/>
    </source>
</evidence>
<organism evidence="19">
    <name type="scientific">freshwater metagenome</name>
    <dbReference type="NCBI Taxonomy" id="449393"/>
    <lineage>
        <taxon>unclassified sequences</taxon>
        <taxon>metagenomes</taxon>
        <taxon>ecological metagenomes</taxon>
    </lineage>
</organism>
<keyword evidence="5" id="KW-0547">Nucleotide-binding</keyword>
<evidence type="ECO:0000313" key="18">
    <source>
        <dbReference type="EMBL" id="CAB4882774.1"/>
    </source>
</evidence>
<evidence type="ECO:0000256" key="13">
    <source>
        <dbReference type="ARBA" id="ARBA00075987"/>
    </source>
</evidence>
<keyword evidence="7" id="KW-0460">Magnesium</keyword>
<dbReference type="CDD" id="cd00515">
    <property type="entry name" value="HAM1"/>
    <property type="match status" value="1"/>
</dbReference>
<evidence type="ECO:0000256" key="11">
    <source>
        <dbReference type="ARBA" id="ARBA00066468"/>
    </source>
</evidence>
<dbReference type="InterPro" id="IPR029001">
    <property type="entry name" value="ITPase-like_fam"/>
</dbReference>
<dbReference type="GO" id="GO:0017111">
    <property type="term" value="F:ribonucleoside triphosphate phosphatase activity"/>
    <property type="evidence" value="ECO:0007669"/>
    <property type="project" value="InterPro"/>
</dbReference>
<dbReference type="GO" id="GO:0036222">
    <property type="term" value="F:XTP diphosphatase activity"/>
    <property type="evidence" value="ECO:0007669"/>
    <property type="project" value="UniProtKB-ARBA"/>
</dbReference>
<evidence type="ECO:0000256" key="9">
    <source>
        <dbReference type="ARBA" id="ARBA00051875"/>
    </source>
</evidence>
<comment type="cofactor">
    <cofactor evidence="1">
        <name>Mg(2+)</name>
        <dbReference type="ChEBI" id="CHEBI:18420"/>
    </cofactor>
</comment>
<evidence type="ECO:0000256" key="1">
    <source>
        <dbReference type="ARBA" id="ARBA00001946"/>
    </source>
</evidence>
<proteinExistence type="inferred from homology"/>
<protein>
    <recommendedName>
        <fullName evidence="12">dITP/XTP pyrophosphatase</fullName>
        <ecNumber evidence="11">3.6.1.66</ecNumber>
    </recommendedName>
    <alternativeName>
        <fullName evidence="13">Non-canonical purine NTP pyrophosphatase</fullName>
    </alternativeName>
    <alternativeName>
        <fullName evidence="14">Non-standard purine NTP pyrophosphatase</fullName>
    </alternativeName>
    <alternativeName>
        <fullName evidence="16">Nucleoside-triphosphate diphosphatase</fullName>
    </alternativeName>
    <alternativeName>
        <fullName evidence="15">Nucleoside-triphosphate pyrophosphatase</fullName>
    </alternativeName>
</protein>
<dbReference type="GO" id="GO:0000166">
    <property type="term" value="F:nucleotide binding"/>
    <property type="evidence" value="ECO:0007669"/>
    <property type="project" value="UniProtKB-KW"/>
</dbReference>
<dbReference type="PANTHER" id="PTHR11067:SF9">
    <property type="entry name" value="INOSINE TRIPHOSPHATE PYROPHOSPHATASE"/>
    <property type="match status" value="1"/>
</dbReference>
<sequence>MVLATANKDKAEEITLILSSRGDVELIERPLSVGEVEETGITLEENARIKAVALVSATGMPSLADDTGLEVDALDGAPGVYSARYAGEDASYQDNVDKLVREMQPFKSERERTARFTTVACLVFPDGAEISARGQVEGLIAPSPQGRGGFGYDPVFLPVGADGRSFSEMTPAEKNAISHRGRAFRALADQLEKQGHLSS</sequence>
<dbReference type="Gene3D" id="3.90.950.10">
    <property type="match status" value="1"/>
</dbReference>
<dbReference type="InterPro" id="IPR020922">
    <property type="entry name" value="dITP/XTP_pyrophosphatase"/>
</dbReference>
<dbReference type="EC" id="3.6.1.66" evidence="11"/>
<comment type="subunit">
    <text evidence="3">Homodimer.</text>
</comment>
<dbReference type="PANTHER" id="PTHR11067">
    <property type="entry name" value="INOSINE TRIPHOSPHATE PYROPHOSPHATASE/HAM1 PROTEIN"/>
    <property type="match status" value="1"/>
</dbReference>
<evidence type="ECO:0000256" key="4">
    <source>
        <dbReference type="ARBA" id="ARBA00022723"/>
    </source>
</evidence>
<evidence type="ECO:0000256" key="8">
    <source>
        <dbReference type="ARBA" id="ARBA00023080"/>
    </source>
</evidence>
<dbReference type="Pfam" id="PF01725">
    <property type="entry name" value="Ham1p_like"/>
    <property type="match status" value="1"/>
</dbReference>
<dbReference type="NCBIfam" id="TIGR00042">
    <property type="entry name" value="RdgB/HAM1 family non-canonical purine NTP pyrophosphatase"/>
    <property type="match status" value="1"/>
</dbReference>
<dbReference type="FunFam" id="3.90.950.10:FF:000001">
    <property type="entry name" value="dITP/XTP pyrophosphatase"/>
    <property type="match status" value="1"/>
</dbReference>
<comment type="similarity">
    <text evidence="2">Belongs to the HAM1 NTPase family.</text>
</comment>
<dbReference type="GO" id="GO:0005829">
    <property type="term" value="C:cytosol"/>
    <property type="evidence" value="ECO:0007669"/>
    <property type="project" value="TreeGrafter"/>
</dbReference>
<accession>A0A6J7RPX3</accession>
<keyword evidence="4" id="KW-0479">Metal-binding</keyword>
<comment type="catalytic activity">
    <reaction evidence="10">
        <text>XTP + H2O = XMP + diphosphate + H(+)</text>
        <dbReference type="Rhea" id="RHEA:28610"/>
        <dbReference type="ChEBI" id="CHEBI:15377"/>
        <dbReference type="ChEBI" id="CHEBI:15378"/>
        <dbReference type="ChEBI" id="CHEBI:33019"/>
        <dbReference type="ChEBI" id="CHEBI:57464"/>
        <dbReference type="ChEBI" id="CHEBI:61314"/>
        <dbReference type="EC" id="3.6.1.66"/>
    </reaction>
</comment>
<evidence type="ECO:0000256" key="2">
    <source>
        <dbReference type="ARBA" id="ARBA00008023"/>
    </source>
</evidence>
<gene>
    <name evidence="17" type="ORF">UFOPK3164_01635</name>
    <name evidence="18" type="ORF">UFOPK3427_01651</name>
    <name evidence="19" type="ORF">UFOPK4112_01593</name>
</gene>
<dbReference type="GO" id="GO:0035870">
    <property type="term" value="F:dITP diphosphatase activity"/>
    <property type="evidence" value="ECO:0007669"/>
    <property type="project" value="UniProtKB-ARBA"/>
</dbReference>
<dbReference type="GO" id="GO:0009146">
    <property type="term" value="P:purine nucleoside triphosphate catabolic process"/>
    <property type="evidence" value="ECO:0007669"/>
    <property type="project" value="UniProtKB-ARBA"/>
</dbReference>
<dbReference type="EMBL" id="CAFBPM010000021">
    <property type="protein sequence ID" value="CAB5030500.1"/>
    <property type="molecule type" value="Genomic_DNA"/>
</dbReference>